<feature type="transmembrane region" description="Helical" evidence="1">
    <location>
        <begin position="56"/>
        <end position="80"/>
    </location>
</feature>
<name>A0AAN8T7S5_SOLBU</name>
<keyword evidence="1" id="KW-1133">Transmembrane helix</keyword>
<evidence type="ECO:0000256" key="1">
    <source>
        <dbReference type="SAM" id="Phobius"/>
    </source>
</evidence>
<keyword evidence="1" id="KW-0472">Membrane</keyword>
<accession>A0AAN8T7S5</accession>
<keyword evidence="1" id="KW-0812">Transmembrane</keyword>
<evidence type="ECO:0000313" key="3">
    <source>
        <dbReference type="Proteomes" id="UP001371456"/>
    </source>
</evidence>
<evidence type="ECO:0000313" key="2">
    <source>
        <dbReference type="EMBL" id="KAK6780277.1"/>
    </source>
</evidence>
<gene>
    <name evidence="2" type="ORF">RDI58_022461</name>
</gene>
<protein>
    <submittedName>
        <fullName evidence="2">Uncharacterized protein</fullName>
    </submittedName>
</protein>
<feature type="transmembrane region" description="Helical" evidence="1">
    <location>
        <begin position="115"/>
        <end position="135"/>
    </location>
</feature>
<organism evidence="2 3">
    <name type="scientific">Solanum bulbocastanum</name>
    <name type="common">Wild potato</name>
    <dbReference type="NCBI Taxonomy" id="147425"/>
    <lineage>
        <taxon>Eukaryota</taxon>
        <taxon>Viridiplantae</taxon>
        <taxon>Streptophyta</taxon>
        <taxon>Embryophyta</taxon>
        <taxon>Tracheophyta</taxon>
        <taxon>Spermatophyta</taxon>
        <taxon>Magnoliopsida</taxon>
        <taxon>eudicotyledons</taxon>
        <taxon>Gunneridae</taxon>
        <taxon>Pentapetalae</taxon>
        <taxon>asterids</taxon>
        <taxon>lamiids</taxon>
        <taxon>Solanales</taxon>
        <taxon>Solanaceae</taxon>
        <taxon>Solanoideae</taxon>
        <taxon>Solaneae</taxon>
        <taxon>Solanum</taxon>
    </lineage>
</organism>
<reference evidence="2 3" key="1">
    <citation type="submission" date="2024-02" db="EMBL/GenBank/DDBJ databases">
        <title>de novo genome assembly of Solanum bulbocastanum strain 11H21.</title>
        <authorList>
            <person name="Hosaka A.J."/>
        </authorList>
    </citation>
    <scope>NUCLEOTIDE SEQUENCE [LARGE SCALE GENOMIC DNA]</scope>
    <source>
        <tissue evidence="2">Young leaves</tissue>
    </source>
</reference>
<sequence length="146" mass="17058">MLCFFFVTSIIFCSDGSIVGKDMWLWYFFSNIPQCSIIVGILILMGDLSVKDWLPILDTILTVLGFFTHLTLLTFILYWYRDMPFRLIGSKAKFKLEVISMIIAAVFHDLLEFNYGYFCLILGFTTYFYTIVYFMRTTYDIGGKDV</sequence>
<dbReference type="AlphaFoldDB" id="A0AAN8T7S5"/>
<keyword evidence="3" id="KW-1185">Reference proteome</keyword>
<dbReference type="EMBL" id="JBANQN010000009">
    <property type="protein sequence ID" value="KAK6780277.1"/>
    <property type="molecule type" value="Genomic_DNA"/>
</dbReference>
<feature type="transmembrane region" description="Helical" evidence="1">
    <location>
        <begin position="26"/>
        <end position="44"/>
    </location>
</feature>
<dbReference type="Proteomes" id="UP001371456">
    <property type="component" value="Unassembled WGS sequence"/>
</dbReference>
<comment type="caution">
    <text evidence="2">The sequence shown here is derived from an EMBL/GenBank/DDBJ whole genome shotgun (WGS) entry which is preliminary data.</text>
</comment>
<proteinExistence type="predicted"/>